<feature type="signal peptide" evidence="6">
    <location>
        <begin position="1"/>
        <end position="33"/>
    </location>
</feature>
<organism evidence="9 10">
    <name type="scientific">Eiseniibacteriota bacterium</name>
    <dbReference type="NCBI Taxonomy" id="2212470"/>
    <lineage>
        <taxon>Bacteria</taxon>
        <taxon>Candidatus Eiseniibacteriota</taxon>
    </lineage>
</organism>
<dbReference type="PANTHER" id="PTHR43399">
    <property type="entry name" value="SUBTILISIN-RELATED"/>
    <property type="match status" value="1"/>
</dbReference>
<dbReference type="SUPFAM" id="SSF49785">
    <property type="entry name" value="Galactose-binding domain-like"/>
    <property type="match status" value="1"/>
</dbReference>
<feature type="active site" description="Charge relay system" evidence="5">
    <location>
        <position position="252"/>
    </location>
</feature>
<dbReference type="InterPro" id="IPR008979">
    <property type="entry name" value="Galactose-bd-like_sf"/>
</dbReference>
<evidence type="ECO:0000259" key="7">
    <source>
        <dbReference type="Pfam" id="PF00082"/>
    </source>
</evidence>
<dbReference type="Gene3D" id="2.60.120.380">
    <property type="match status" value="1"/>
</dbReference>
<dbReference type="GO" id="GO:0004252">
    <property type="term" value="F:serine-type endopeptidase activity"/>
    <property type="evidence" value="ECO:0007669"/>
    <property type="project" value="UniProtKB-UniRule"/>
</dbReference>
<dbReference type="CDD" id="cd04842">
    <property type="entry name" value="Peptidases_S8_Kp43_protease"/>
    <property type="match status" value="1"/>
</dbReference>
<dbReference type="AlphaFoldDB" id="A0A538UC65"/>
<evidence type="ECO:0000256" key="2">
    <source>
        <dbReference type="ARBA" id="ARBA00022670"/>
    </source>
</evidence>
<name>A0A538UC65_UNCEI</name>
<evidence type="ECO:0008006" key="11">
    <source>
        <dbReference type="Google" id="ProtNLM"/>
    </source>
</evidence>
<protein>
    <recommendedName>
        <fullName evidence="11">T9SS type A sorting domain-containing protein</fullName>
    </recommendedName>
</protein>
<gene>
    <name evidence="9" type="ORF">E6K81_04455</name>
</gene>
<sequence>MRALRPTCPRTARRLATAWAVAFSAWLAGPGAAAPPPRSPSADRIRLAAGYALDPSLPEPTPASGNGTPAVVAGARALLVHYGAADPADARAAIAAAGGRIVAAIADHAFLVRVPAGRVIAPGGPLDWNAPYRPAYKLAPALARLAGASLTLNVRLFADGDLAPVASAVASLGGQVLLTSDNGINRLLRVSLPRAALGALAARDEVAWIEPHRQAVPANDRVQWVVQSGVNGDRRLWDMGLHGEGQFVSITDSGIDMGHEMFIDAAQPVFAFSDQPGHRKVIHYGKGSLNPNVTFGDHFGAGFHGTHVASTIAGSVEPLGSRPYDGVARSAKIWFEDLSGPTLLNGMDPFPDLNDLFQVAWDGSGSGTPHVSCNAWGYPTDGAYTLDAMEVDQFMWGHPDFLIFFSNGDAGPAGRVGSPASAKNCVSVSATGNGLDENLYYAPSSPGPTDDGRRKPTLVAPGDGVTSADQGPAGYLTVSGTSTATAAAVGAATLVRQYCLDGWYPTRTHVPTNSFWPSAALLKAMLIASADRSLAGHLAPDDQIGYGRVNASNVCFFDGDPRHALLVDEVLGLAQGQAKEYPVTLQNGRTPLKVVLCWTDYPGDPASAVQLVNDLDLTVRRGTEVFRGNVYARGVSVTGGSADRRNVEETVRIACPGPGTWTVRVEAHAVAFGPQPFGLCVTVDDSPVTSIAAAPAPAPPALALALSGPVPAVGHSDFRLTLPTAGAVELSVYDLEGRRVRTLLDASLPAGTHPGVWDGTDASGRPVGPGVYWYRLIAGASSLARRIVLLR</sequence>
<dbReference type="PROSITE" id="PS00137">
    <property type="entry name" value="SUBTILASE_HIS"/>
    <property type="match status" value="1"/>
</dbReference>
<evidence type="ECO:0000313" key="9">
    <source>
        <dbReference type="EMBL" id="TMQ73492.1"/>
    </source>
</evidence>
<comment type="similarity">
    <text evidence="1 5">Belongs to the peptidase S8 family.</text>
</comment>
<feature type="domain" description="Peptidase S8/S53" evidence="7">
    <location>
        <begin position="243"/>
        <end position="547"/>
    </location>
</feature>
<feature type="active site" description="Charge relay system" evidence="5">
    <location>
        <position position="304"/>
    </location>
</feature>
<dbReference type="InterPro" id="IPR015500">
    <property type="entry name" value="Peptidase_S8_subtilisin-rel"/>
</dbReference>
<dbReference type="Gene3D" id="3.40.50.200">
    <property type="entry name" value="Peptidase S8/S53 domain"/>
    <property type="match status" value="1"/>
</dbReference>
<dbReference type="InterPro" id="IPR022398">
    <property type="entry name" value="Peptidase_S8_His-AS"/>
</dbReference>
<evidence type="ECO:0000313" key="10">
    <source>
        <dbReference type="Proteomes" id="UP000319771"/>
    </source>
</evidence>
<accession>A0A538UC65</accession>
<dbReference type="Proteomes" id="UP000319771">
    <property type="component" value="Unassembled WGS sequence"/>
</dbReference>
<evidence type="ECO:0000256" key="4">
    <source>
        <dbReference type="ARBA" id="ARBA00022825"/>
    </source>
</evidence>
<keyword evidence="6" id="KW-0732">Signal</keyword>
<reference evidence="9 10" key="1">
    <citation type="journal article" date="2019" name="Nat. Microbiol.">
        <title>Mediterranean grassland soil C-N compound turnover is dependent on rainfall and depth, and is mediated by genomically divergent microorganisms.</title>
        <authorList>
            <person name="Diamond S."/>
            <person name="Andeer P.F."/>
            <person name="Li Z."/>
            <person name="Crits-Christoph A."/>
            <person name="Burstein D."/>
            <person name="Anantharaman K."/>
            <person name="Lane K.R."/>
            <person name="Thomas B.C."/>
            <person name="Pan C."/>
            <person name="Northen T.R."/>
            <person name="Banfield J.F."/>
        </authorList>
    </citation>
    <scope>NUCLEOTIDE SEQUENCE [LARGE SCALE GENOMIC DNA]</scope>
    <source>
        <strain evidence="9">WS_11</strain>
    </source>
</reference>
<dbReference type="Pfam" id="PF00082">
    <property type="entry name" value="Peptidase_S8"/>
    <property type="match status" value="1"/>
</dbReference>
<dbReference type="GO" id="GO:0006508">
    <property type="term" value="P:proteolysis"/>
    <property type="evidence" value="ECO:0007669"/>
    <property type="project" value="UniProtKB-KW"/>
</dbReference>
<dbReference type="PRINTS" id="PR00723">
    <property type="entry name" value="SUBTILISIN"/>
</dbReference>
<dbReference type="InterPro" id="IPR025965">
    <property type="entry name" value="FlgD/Vpr_Ig-like"/>
</dbReference>
<comment type="caution">
    <text evidence="9">The sequence shown here is derived from an EMBL/GenBank/DDBJ whole genome shotgun (WGS) entry which is preliminary data.</text>
</comment>
<evidence type="ECO:0000256" key="3">
    <source>
        <dbReference type="ARBA" id="ARBA00022801"/>
    </source>
</evidence>
<evidence type="ECO:0000256" key="1">
    <source>
        <dbReference type="ARBA" id="ARBA00011073"/>
    </source>
</evidence>
<keyword evidence="3 5" id="KW-0378">Hydrolase</keyword>
<dbReference type="InterPro" id="IPR034058">
    <property type="entry name" value="TagA/B/C/D_pept_dom"/>
</dbReference>
<evidence type="ECO:0000256" key="5">
    <source>
        <dbReference type="PROSITE-ProRule" id="PRU01240"/>
    </source>
</evidence>
<dbReference type="PANTHER" id="PTHR43399:SF4">
    <property type="entry name" value="CELL WALL-ASSOCIATED PROTEASE"/>
    <property type="match status" value="1"/>
</dbReference>
<dbReference type="InterPro" id="IPR036852">
    <property type="entry name" value="Peptidase_S8/S53_dom_sf"/>
</dbReference>
<feature type="chain" id="PRO_5022201006" description="T9SS type A sorting domain-containing protein" evidence="6">
    <location>
        <begin position="34"/>
        <end position="791"/>
    </location>
</feature>
<keyword evidence="2 5" id="KW-0645">Protease</keyword>
<feature type="domain" description="FlgD/Vpr Ig-like" evidence="8">
    <location>
        <begin position="724"/>
        <end position="774"/>
    </location>
</feature>
<evidence type="ECO:0000259" key="8">
    <source>
        <dbReference type="Pfam" id="PF13860"/>
    </source>
</evidence>
<dbReference type="Gene3D" id="2.60.40.4070">
    <property type="match status" value="1"/>
</dbReference>
<feature type="active site" description="Charge relay system" evidence="5">
    <location>
        <position position="482"/>
    </location>
</feature>
<dbReference type="EMBL" id="VBPB01000067">
    <property type="protein sequence ID" value="TMQ73492.1"/>
    <property type="molecule type" value="Genomic_DNA"/>
</dbReference>
<dbReference type="InterPro" id="IPR000209">
    <property type="entry name" value="Peptidase_S8/S53_dom"/>
</dbReference>
<evidence type="ECO:0000256" key="6">
    <source>
        <dbReference type="SAM" id="SignalP"/>
    </source>
</evidence>
<dbReference type="InterPro" id="IPR051048">
    <property type="entry name" value="Peptidase_S8/S53_subtilisin"/>
</dbReference>
<proteinExistence type="inferred from homology"/>
<dbReference type="PROSITE" id="PS51892">
    <property type="entry name" value="SUBTILASE"/>
    <property type="match status" value="1"/>
</dbReference>
<dbReference type="SUPFAM" id="SSF52743">
    <property type="entry name" value="Subtilisin-like"/>
    <property type="match status" value="1"/>
</dbReference>
<keyword evidence="4 5" id="KW-0720">Serine protease</keyword>
<dbReference type="Pfam" id="PF13860">
    <property type="entry name" value="FlgD_ig"/>
    <property type="match status" value="1"/>
</dbReference>